<dbReference type="EMBL" id="JBHMEA010000044">
    <property type="protein sequence ID" value="MFB9232972.1"/>
    <property type="molecule type" value="Genomic_DNA"/>
</dbReference>
<dbReference type="Gene3D" id="3.40.50.880">
    <property type="match status" value="1"/>
</dbReference>
<dbReference type="InterPro" id="IPR009057">
    <property type="entry name" value="Homeodomain-like_sf"/>
</dbReference>
<sequence>MIWTLEKQECIDAAGENNFVPSGIAFFPLNTVAQTRNFHFLLLPRFTMLAFSAAIEPLRIANQLTGKCLYRWHLMSEDGAAVQCSNGISLPADSAIGPLTRNDTLLVCSGLNGYSAARSRSLDAIRRHIRQGGSVGGICTGAYSLARVGILSGKRVTLHWENLQAFVEQYPYLEVSGQLFEIDGLVITCGGGVSSVDMMLALIATDHGTDLANMVADMCVLGMQRNNDTGQRKSIAAVINTRNPSLIEAVRIMNDKLEDKVPLCDIALQVNLSNRQLERLFNRYLGTSPAKYYKNIRLDFGRSLVCGTELAMSEIAFACGFRSTTNFTKNYRDRFGENPCNRGSTARYHRPDTAKP</sequence>
<gene>
    <name evidence="5" type="ORF">ACFFUT_14360</name>
</gene>
<dbReference type="PANTHER" id="PTHR43130">
    <property type="entry name" value="ARAC-FAMILY TRANSCRIPTIONAL REGULATOR"/>
    <property type="match status" value="1"/>
</dbReference>
<name>A0ABV5JHN3_9RHOB</name>
<dbReference type="InterPro" id="IPR002818">
    <property type="entry name" value="DJ-1/PfpI"/>
</dbReference>
<organism evidence="5 6">
    <name type="scientific">Pseudohalocynthiibacter aestuariivivens</name>
    <dbReference type="NCBI Taxonomy" id="1591409"/>
    <lineage>
        <taxon>Bacteria</taxon>
        <taxon>Pseudomonadati</taxon>
        <taxon>Pseudomonadota</taxon>
        <taxon>Alphaproteobacteria</taxon>
        <taxon>Rhodobacterales</taxon>
        <taxon>Paracoccaceae</taxon>
        <taxon>Pseudohalocynthiibacter</taxon>
    </lineage>
</organism>
<keyword evidence="1" id="KW-0805">Transcription regulation</keyword>
<dbReference type="PROSITE" id="PS01124">
    <property type="entry name" value="HTH_ARAC_FAMILY_2"/>
    <property type="match status" value="1"/>
</dbReference>
<dbReference type="InterPro" id="IPR018060">
    <property type="entry name" value="HTH_AraC"/>
</dbReference>
<dbReference type="InterPro" id="IPR052158">
    <property type="entry name" value="INH-QAR"/>
</dbReference>
<evidence type="ECO:0000259" key="4">
    <source>
        <dbReference type="PROSITE" id="PS01124"/>
    </source>
</evidence>
<evidence type="ECO:0000256" key="3">
    <source>
        <dbReference type="ARBA" id="ARBA00023163"/>
    </source>
</evidence>
<accession>A0ABV5JHN3</accession>
<dbReference type="SMART" id="SM00342">
    <property type="entry name" value="HTH_ARAC"/>
    <property type="match status" value="1"/>
</dbReference>
<evidence type="ECO:0000313" key="5">
    <source>
        <dbReference type="EMBL" id="MFB9232972.1"/>
    </source>
</evidence>
<dbReference type="PANTHER" id="PTHR43130:SF3">
    <property type="entry name" value="HTH-TYPE TRANSCRIPTIONAL REGULATOR RV1931C"/>
    <property type="match status" value="1"/>
</dbReference>
<dbReference type="SUPFAM" id="SSF46689">
    <property type="entry name" value="Homeodomain-like"/>
    <property type="match status" value="2"/>
</dbReference>
<keyword evidence="2" id="KW-0238">DNA-binding</keyword>
<proteinExistence type="predicted"/>
<dbReference type="InterPro" id="IPR029062">
    <property type="entry name" value="Class_I_gatase-like"/>
</dbReference>
<protein>
    <submittedName>
        <fullName evidence="5">GlxA family transcriptional regulator</fullName>
    </submittedName>
</protein>
<dbReference type="CDD" id="cd03136">
    <property type="entry name" value="GATase1_AraC_ArgR_like"/>
    <property type="match status" value="1"/>
</dbReference>
<keyword evidence="6" id="KW-1185">Reference proteome</keyword>
<dbReference type="Pfam" id="PF12833">
    <property type="entry name" value="HTH_18"/>
    <property type="match status" value="1"/>
</dbReference>
<feature type="domain" description="HTH araC/xylS-type" evidence="4">
    <location>
        <begin position="247"/>
        <end position="345"/>
    </location>
</feature>
<dbReference type="RefSeq" id="WP_213887028.1">
    <property type="nucleotide sequence ID" value="NZ_JAGFNU010000001.1"/>
</dbReference>
<dbReference type="Gene3D" id="1.10.10.60">
    <property type="entry name" value="Homeodomain-like"/>
    <property type="match status" value="1"/>
</dbReference>
<evidence type="ECO:0000313" key="6">
    <source>
        <dbReference type="Proteomes" id="UP001589683"/>
    </source>
</evidence>
<dbReference type="PROSITE" id="PS00041">
    <property type="entry name" value="HTH_ARAC_FAMILY_1"/>
    <property type="match status" value="1"/>
</dbReference>
<evidence type="ECO:0000256" key="2">
    <source>
        <dbReference type="ARBA" id="ARBA00023125"/>
    </source>
</evidence>
<dbReference type="Pfam" id="PF01965">
    <property type="entry name" value="DJ-1_PfpI"/>
    <property type="match status" value="1"/>
</dbReference>
<comment type="caution">
    <text evidence="5">The sequence shown here is derived from an EMBL/GenBank/DDBJ whole genome shotgun (WGS) entry which is preliminary data.</text>
</comment>
<reference evidence="5 6" key="1">
    <citation type="submission" date="2024-09" db="EMBL/GenBank/DDBJ databases">
        <authorList>
            <person name="Sun Q."/>
            <person name="Mori K."/>
        </authorList>
    </citation>
    <scope>NUCLEOTIDE SEQUENCE [LARGE SCALE GENOMIC DNA]</scope>
    <source>
        <strain evidence="5 6">CECT 8726</strain>
    </source>
</reference>
<evidence type="ECO:0000256" key="1">
    <source>
        <dbReference type="ARBA" id="ARBA00023015"/>
    </source>
</evidence>
<dbReference type="InterPro" id="IPR018062">
    <property type="entry name" value="HTH_AraC-typ_CS"/>
</dbReference>
<dbReference type="SUPFAM" id="SSF52317">
    <property type="entry name" value="Class I glutamine amidotransferase-like"/>
    <property type="match status" value="1"/>
</dbReference>
<dbReference type="Proteomes" id="UP001589683">
    <property type="component" value="Unassembled WGS sequence"/>
</dbReference>
<keyword evidence="3" id="KW-0804">Transcription</keyword>